<accession>A0ABW9KPQ8</accession>
<name>A0ABW9KPQ8_9BACT</name>
<dbReference type="RefSeq" id="WP_344686910.1">
    <property type="nucleotide sequence ID" value="NZ_BAABBH010000001.1"/>
</dbReference>
<evidence type="ECO:0000313" key="3">
    <source>
        <dbReference type="Proteomes" id="UP001634747"/>
    </source>
</evidence>
<keyword evidence="3" id="KW-1185">Reference proteome</keyword>
<dbReference type="EMBL" id="JBJYXY010000001">
    <property type="protein sequence ID" value="MFN2977092.1"/>
    <property type="molecule type" value="Genomic_DNA"/>
</dbReference>
<dbReference type="Proteomes" id="UP001634747">
    <property type="component" value="Unassembled WGS sequence"/>
</dbReference>
<evidence type="ECO:0000313" key="2">
    <source>
        <dbReference type="EMBL" id="MFN2977092.1"/>
    </source>
</evidence>
<gene>
    <name evidence="2" type="ORF">ACK2TP_15070</name>
</gene>
<evidence type="ECO:0000256" key="1">
    <source>
        <dbReference type="SAM" id="SignalP"/>
    </source>
</evidence>
<comment type="caution">
    <text evidence="2">The sequence shown here is derived from an EMBL/GenBank/DDBJ whole genome shotgun (WGS) entry which is preliminary data.</text>
</comment>
<dbReference type="PROSITE" id="PS51257">
    <property type="entry name" value="PROKAR_LIPOPROTEIN"/>
    <property type="match status" value="1"/>
</dbReference>
<feature type="chain" id="PRO_5045421017" evidence="1">
    <location>
        <begin position="25"/>
        <end position="199"/>
    </location>
</feature>
<sequence>MNIRAAAWLTLALISVSCAMPAHAQTFLLPLDSDGSGQQSTPAAKKPTPIGTISVGYAYLWADQGGYHRNLNGWLAKPTFNLANGWAVYADASNYYGANRKGSVNAHTYTLGVSKEILPKPKLKPALFLQMGDSRNSNAGSVVNAYALLTGINVTTPLTKWVSLSIIPAEYVYTHPDGENRNSYNAKVALVFPFGKKKG</sequence>
<keyword evidence="1" id="KW-0732">Signal</keyword>
<reference evidence="2 3" key="1">
    <citation type="submission" date="2024-12" db="EMBL/GenBank/DDBJ databases">
        <authorList>
            <person name="Lee Y."/>
        </authorList>
    </citation>
    <scope>NUCLEOTIDE SEQUENCE [LARGE SCALE GENOMIC DNA]</scope>
    <source>
        <strain evidence="2 3">03SUJ4</strain>
    </source>
</reference>
<feature type="signal peptide" evidence="1">
    <location>
        <begin position="1"/>
        <end position="24"/>
    </location>
</feature>
<protein>
    <submittedName>
        <fullName evidence="2">Uncharacterized protein</fullName>
    </submittedName>
</protein>
<proteinExistence type="predicted"/>
<organism evidence="2 3">
    <name type="scientific">Terriglobus aquaticus</name>
    <dbReference type="NCBI Taxonomy" id="940139"/>
    <lineage>
        <taxon>Bacteria</taxon>
        <taxon>Pseudomonadati</taxon>
        <taxon>Acidobacteriota</taxon>
        <taxon>Terriglobia</taxon>
        <taxon>Terriglobales</taxon>
        <taxon>Acidobacteriaceae</taxon>
        <taxon>Terriglobus</taxon>
    </lineage>
</organism>